<dbReference type="OrthoDB" id="9808242at2"/>
<dbReference type="SUPFAM" id="SSF46689">
    <property type="entry name" value="Homeodomain-like"/>
    <property type="match status" value="1"/>
</dbReference>
<dbReference type="InterPro" id="IPR009057">
    <property type="entry name" value="Homeodomain-like_sf"/>
</dbReference>
<sequence length="100" mass="11004">MKNAKSRGPQRTELGRHIVADPAICHGQPTFKGTRIMVWQVLDDVAEGRSWDFICNARWGGRLPLSAVAEAVKLAEQAWLAGRRPAGGRAFRKRPELAAA</sequence>
<protein>
    <submittedName>
        <fullName evidence="1">Uncharacterized protein</fullName>
    </submittedName>
</protein>
<gene>
    <name evidence="1" type="ORF">SBA1_660002</name>
</gene>
<dbReference type="InterPro" id="IPR007367">
    <property type="entry name" value="DUF433"/>
</dbReference>
<accession>A0A2U3L408</accession>
<reference evidence="2" key="1">
    <citation type="submission" date="2018-02" db="EMBL/GenBank/DDBJ databases">
        <authorList>
            <person name="Hausmann B."/>
        </authorList>
    </citation>
    <scope>NUCLEOTIDE SEQUENCE [LARGE SCALE GENOMIC DNA]</scope>
    <source>
        <strain evidence="2">Peat soil MAG SbA1</strain>
    </source>
</reference>
<evidence type="ECO:0000313" key="1">
    <source>
        <dbReference type="EMBL" id="SPF46590.1"/>
    </source>
</evidence>
<organism evidence="1 2">
    <name type="scientific">Candidatus Sulfotelmatobacter kueseliae</name>
    <dbReference type="NCBI Taxonomy" id="2042962"/>
    <lineage>
        <taxon>Bacteria</taxon>
        <taxon>Pseudomonadati</taxon>
        <taxon>Acidobacteriota</taxon>
        <taxon>Terriglobia</taxon>
        <taxon>Terriglobales</taxon>
        <taxon>Candidatus Korobacteraceae</taxon>
        <taxon>Candidatus Sulfotelmatobacter</taxon>
    </lineage>
</organism>
<dbReference type="AlphaFoldDB" id="A0A2U3L408"/>
<name>A0A2U3L408_9BACT</name>
<dbReference type="EMBL" id="OMOD01000162">
    <property type="protein sequence ID" value="SPF46590.1"/>
    <property type="molecule type" value="Genomic_DNA"/>
</dbReference>
<dbReference type="Proteomes" id="UP000238701">
    <property type="component" value="Unassembled WGS sequence"/>
</dbReference>
<dbReference type="Pfam" id="PF04255">
    <property type="entry name" value="DUF433"/>
    <property type="match status" value="1"/>
</dbReference>
<dbReference type="Gene3D" id="1.10.10.10">
    <property type="entry name" value="Winged helix-like DNA-binding domain superfamily/Winged helix DNA-binding domain"/>
    <property type="match status" value="1"/>
</dbReference>
<dbReference type="InterPro" id="IPR036388">
    <property type="entry name" value="WH-like_DNA-bd_sf"/>
</dbReference>
<evidence type="ECO:0000313" key="2">
    <source>
        <dbReference type="Proteomes" id="UP000238701"/>
    </source>
</evidence>
<proteinExistence type="predicted"/>